<feature type="domain" description="Peptidase C51" evidence="1">
    <location>
        <begin position="242"/>
        <end position="330"/>
    </location>
</feature>
<evidence type="ECO:0000313" key="2">
    <source>
        <dbReference type="EMBL" id="HIU34406.1"/>
    </source>
</evidence>
<dbReference type="InterPro" id="IPR007921">
    <property type="entry name" value="CHAP_dom"/>
</dbReference>
<name>A0A9D1LD39_9FIRM</name>
<dbReference type="AlphaFoldDB" id="A0A9D1LD39"/>
<reference evidence="2" key="1">
    <citation type="submission" date="2020-10" db="EMBL/GenBank/DDBJ databases">
        <authorList>
            <person name="Gilroy R."/>
        </authorList>
    </citation>
    <scope>NUCLEOTIDE SEQUENCE</scope>
    <source>
        <strain evidence="2">ChiHcec3-11533</strain>
    </source>
</reference>
<comment type="caution">
    <text evidence="2">The sequence shown here is derived from an EMBL/GenBank/DDBJ whole genome shotgun (WGS) entry which is preliminary data.</text>
</comment>
<proteinExistence type="predicted"/>
<accession>A0A9D1LD39</accession>
<gene>
    <name evidence="2" type="ORF">IAB02_07565</name>
</gene>
<dbReference type="Pfam" id="PF05257">
    <property type="entry name" value="CHAP"/>
    <property type="match status" value="1"/>
</dbReference>
<sequence>MEDLAASKDCYVAGETLSWTFSCRNAESLSYEIVGVRSGRVAGGSLTTERKISYLAAVADSYTLTLVAQAGGQSASASSTVLVAEGEWSASLSVGRPYAVAHKKAIGCRVEIGGGTAPYTVQIQIALGKQPVYEQTSSLETNAAEISYMPTAFGVHTVSVTVTDASGGIARASADIPVAVLERETPAAWERSVQSADLTGDWREDFIAVARTQLGYAESTRDFVIAENGSVQGYTRYGHWYGAPYGEWCAMFVSFCLHYAQIPEDWVPRAANCERWREALSSLDAYKGQEEGYAPEPGDLIFFRNEDGKIYHVGIVERVSETAVHTIEGNRGKSVRRCDYDLENPDIAGYGDMRALMERAGEPDGAQRDAPETRELP</sequence>
<reference evidence="2" key="2">
    <citation type="journal article" date="2021" name="PeerJ">
        <title>Extensive microbial diversity within the chicken gut microbiome revealed by metagenomics and culture.</title>
        <authorList>
            <person name="Gilroy R."/>
            <person name="Ravi A."/>
            <person name="Getino M."/>
            <person name="Pursley I."/>
            <person name="Horton D.L."/>
            <person name="Alikhan N.F."/>
            <person name="Baker D."/>
            <person name="Gharbi K."/>
            <person name="Hall N."/>
            <person name="Watson M."/>
            <person name="Adriaenssens E.M."/>
            <person name="Foster-Nyarko E."/>
            <person name="Jarju S."/>
            <person name="Secka A."/>
            <person name="Antonio M."/>
            <person name="Oren A."/>
            <person name="Chaudhuri R.R."/>
            <person name="La Ragione R."/>
            <person name="Hildebrand F."/>
            <person name="Pallen M.J."/>
        </authorList>
    </citation>
    <scope>NUCLEOTIDE SEQUENCE</scope>
    <source>
        <strain evidence="2">ChiHcec3-11533</strain>
    </source>
</reference>
<organism evidence="2 3">
    <name type="scientific">Candidatus Pullichristensenella excrementigallinarum</name>
    <dbReference type="NCBI Taxonomy" id="2840907"/>
    <lineage>
        <taxon>Bacteria</taxon>
        <taxon>Bacillati</taxon>
        <taxon>Bacillota</taxon>
        <taxon>Clostridia</taxon>
        <taxon>Candidatus Pullichristensenella</taxon>
    </lineage>
</organism>
<evidence type="ECO:0000313" key="3">
    <source>
        <dbReference type="Proteomes" id="UP000824072"/>
    </source>
</evidence>
<dbReference type="Proteomes" id="UP000824072">
    <property type="component" value="Unassembled WGS sequence"/>
</dbReference>
<dbReference type="Gene3D" id="3.90.1720.10">
    <property type="entry name" value="endopeptidase domain like (from Nostoc punctiforme)"/>
    <property type="match status" value="1"/>
</dbReference>
<evidence type="ECO:0000259" key="1">
    <source>
        <dbReference type="Pfam" id="PF05257"/>
    </source>
</evidence>
<dbReference type="InterPro" id="IPR038765">
    <property type="entry name" value="Papain-like_cys_pep_sf"/>
</dbReference>
<protein>
    <submittedName>
        <fullName evidence="2">CHAP domain-containing protein</fullName>
    </submittedName>
</protein>
<dbReference type="SUPFAM" id="SSF54001">
    <property type="entry name" value="Cysteine proteinases"/>
    <property type="match status" value="1"/>
</dbReference>
<dbReference type="EMBL" id="DVMU01000173">
    <property type="protein sequence ID" value="HIU34406.1"/>
    <property type="molecule type" value="Genomic_DNA"/>
</dbReference>